<dbReference type="Pfam" id="PF04301">
    <property type="entry name" value="BioG"/>
    <property type="match status" value="1"/>
</dbReference>
<organism evidence="1 2">
    <name type="scientific">Odoribacter splanchnicus</name>
    <dbReference type="NCBI Taxonomy" id="28118"/>
    <lineage>
        <taxon>Bacteria</taxon>
        <taxon>Pseudomonadati</taxon>
        <taxon>Bacteroidota</taxon>
        <taxon>Bacteroidia</taxon>
        <taxon>Bacteroidales</taxon>
        <taxon>Odoribacteraceae</taxon>
        <taxon>Odoribacter</taxon>
    </lineage>
</organism>
<evidence type="ECO:0000313" key="1">
    <source>
        <dbReference type="EMBL" id="RGU58925.1"/>
    </source>
</evidence>
<dbReference type="Proteomes" id="UP000284243">
    <property type="component" value="Unassembled WGS sequence"/>
</dbReference>
<reference evidence="1 2" key="1">
    <citation type="submission" date="2018-08" db="EMBL/GenBank/DDBJ databases">
        <title>A genome reference for cultivated species of the human gut microbiota.</title>
        <authorList>
            <person name="Zou Y."/>
            <person name="Xue W."/>
            <person name="Luo G."/>
        </authorList>
    </citation>
    <scope>NUCLEOTIDE SEQUENCE [LARGE SCALE GENOMIC DNA]</scope>
    <source>
        <strain evidence="1 2">AF16-14</strain>
    </source>
</reference>
<dbReference type="InterPro" id="IPR007398">
    <property type="entry name" value="BioG"/>
</dbReference>
<accession>A0A412TYF6</accession>
<sequence>MRIEWLNTKGSDRVIVFFHGWGMDAAGVSHLQIEDDVLMCYDYRSLDFAFPDLGYYRCIYVVAWSMGVWAADRVISRLEMKPERCVALNGTTRPVDDEYGIPVKIYELTEKGMNERGREKFFLRMLDGADECRKFSGQKPNRGIEEVCEELCRIRELCSGVKGKLNWDKSYISEKDSVFPAQNQLNWCKKEGIPAVSLPGGHYPFYRFRSWREILEK</sequence>
<proteinExistence type="predicted"/>
<protein>
    <submittedName>
        <fullName evidence="1">DUF452 family protein</fullName>
    </submittedName>
</protein>
<gene>
    <name evidence="1" type="ORF">DWW57_00565</name>
</gene>
<name>A0A412TYF6_9BACT</name>
<dbReference type="SUPFAM" id="SSF53474">
    <property type="entry name" value="alpha/beta-Hydrolases"/>
    <property type="match status" value="1"/>
</dbReference>
<dbReference type="RefSeq" id="WP_113028527.1">
    <property type="nucleotide sequence ID" value="NZ_QRYC01000001.1"/>
</dbReference>
<dbReference type="InterPro" id="IPR029058">
    <property type="entry name" value="AB_hydrolase_fold"/>
</dbReference>
<comment type="caution">
    <text evidence="1">The sequence shown here is derived from an EMBL/GenBank/DDBJ whole genome shotgun (WGS) entry which is preliminary data.</text>
</comment>
<dbReference type="EMBL" id="QRYC01000001">
    <property type="protein sequence ID" value="RGU58925.1"/>
    <property type="molecule type" value="Genomic_DNA"/>
</dbReference>
<evidence type="ECO:0000313" key="2">
    <source>
        <dbReference type="Proteomes" id="UP000284243"/>
    </source>
</evidence>
<dbReference type="AlphaFoldDB" id="A0A412TYF6"/>